<sequence length="370" mass="42074">MPSPSRKGKGSLASRGRSRSKNRSSRRSGRTHSEYFNKMCVIDVLENLRNVCSSRGNNEATIAEIEAAMTHKIDQFEIWKILIRGQMQNLCSQVSAERWSTRMAGGDAPPTNAKYAPLRRQKRFENEPFTCFSCFKKTGTLRFVGHGIDIDGVLKLLEDTVHGAKSESERRKVLETIKCWVEMKKMLSHEYSYCKMTTKSEYMDKIRLVDVLEALRVVCSKNQKNEATIAEIATTITYHMHQSEIEKLLIRGQMQNLCSQVGIERWSTKMTAVDGTIESLPNARFASLKRQKRFEDNPYTCFICLKSTGSIRLANHGIGVDGILRLLDDTVNGTKNADERRKAVEQLKCWIDLKKRLSPEHGIDNTCKVA</sequence>
<keyword evidence="2" id="KW-1185">Reference proteome</keyword>
<accession>A0A915JPS2</accession>
<evidence type="ECO:0000313" key="2">
    <source>
        <dbReference type="Proteomes" id="UP000887565"/>
    </source>
</evidence>
<dbReference type="WBParaSite" id="nRc.2.0.1.t28097-RA">
    <property type="protein sequence ID" value="nRc.2.0.1.t28097-RA"/>
    <property type="gene ID" value="nRc.2.0.1.g28097"/>
</dbReference>
<feature type="compositionally biased region" description="Basic residues" evidence="1">
    <location>
        <begin position="16"/>
        <end position="30"/>
    </location>
</feature>
<proteinExistence type="predicted"/>
<dbReference type="Proteomes" id="UP000887565">
    <property type="component" value="Unplaced"/>
</dbReference>
<feature type="region of interest" description="Disordered" evidence="1">
    <location>
        <begin position="1"/>
        <end position="31"/>
    </location>
</feature>
<evidence type="ECO:0000313" key="3">
    <source>
        <dbReference type="WBParaSite" id="nRc.2.0.1.t28097-RA"/>
    </source>
</evidence>
<name>A0A915JPS2_ROMCU</name>
<organism evidence="2 3">
    <name type="scientific">Romanomermis culicivorax</name>
    <name type="common">Nematode worm</name>
    <dbReference type="NCBI Taxonomy" id="13658"/>
    <lineage>
        <taxon>Eukaryota</taxon>
        <taxon>Metazoa</taxon>
        <taxon>Ecdysozoa</taxon>
        <taxon>Nematoda</taxon>
        <taxon>Enoplea</taxon>
        <taxon>Dorylaimia</taxon>
        <taxon>Mermithida</taxon>
        <taxon>Mermithoidea</taxon>
        <taxon>Mermithidae</taxon>
        <taxon>Romanomermis</taxon>
    </lineage>
</organism>
<evidence type="ECO:0000256" key="1">
    <source>
        <dbReference type="SAM" id="MobiDB-lite"/>
    </source>
</evidence>
<dbReference type="AlphaFoldDB" id="A0A915JPS2"/>
<reference evidence="3" key="1">
    <citation type="submission" date="2022-11" db="UniProtKB">
        <authorList>
            <consortium name="WormBaseParasite"/>
        </authorList>
    </citation>
    <scope>IDENTIFICATION</scope>
</reference>
<protein>
    <submittedName>
        <fullName evidence="3">Uncharacterized protein</fullName>
    </submittedName>
</protein>